<dbReference type="Pfam" id="PF02867">
    <property type="entry name" value="Ribonuc_red_lgC"/>
    <property type="match status" value="1"/>
</dbReference>
<comment type="function">
    <text evidence="10">Provides the precursors necessary for DNA synthesis. Catalyzes the biosynthesis of deoxyribonucleotides from the corresponding ribonucleotides.</text>
</comment>
<sequence length="871" mass="101498">MKYFDIEKRNGDIVKFDQEKIKKVLNLAFDASGEEKENFDKILKSILENIEEEYEKSFPKNLLNVEEIQDIIEKKLVQNNKYYTVKSFILYREKRYQKREEKRQEYIDKFEKNKLKVIKSNGKLENFDIEKIEKVYNLVSKGFKKKCKFEDLVEVLKTHIIDGIKTKDLLNLLVKSCLNLISVDNIYRQTLAGRFLLLDIYKKSSYNRNLNIKNIYSANNYLSFFNDYVNRGRYYKKFFDYYSQEDIKKAGEHIAKYFKRDFEYTYTTVHMLNKRYLLNPNNEIFELPQEMYMSIALFLAIPEKQDKRLKIAIQIYDQISSQKISLPTPTLLNARTNFHQLSSCFKLNIEDDLRAIYHGIENMAQISKYGGGIGVYLGNIRSRGSSIRGVRGASGGVNPWIKIINDTAIAVNQLGSRAGAISVTLDIWHLDIQDFFELQTETGDSRLKAFDVFPSVSIPDLFMKRMQNNENWTLFDPKEIFDITGKKIQDHFGENFDKFYESLEKNEKITLKKTIKAKDLFKEFMKTVVETGMPYVFFRDTVNKVNPNKHKGNVYSTQLCVEICQNTNTTKFIEEKYEDGKIKIEYEPGDNVVCNLASINVAKVNTKEQIKKTIPIATKILDNVIDLNFYPTKESEITSKKYRSIGLGFLGLAELLATNKLSYDSKEARDYVDNLFELYSLETLKSSNELAKQKGTYELYKGSEWSKGILLGKDEKYFNENSKNNDEWKKLIENIKKYGVRFAYHLAPAPNSSTSQVVGTSAGVLPIYKKYFVETSSNGMLVNIAPGLNKDNFWFYKEYVNITIPDVIDMMSIIYKWIDQSISFEWIIDPAKISPAEMYQYYIKAWEKKIKTIYYVRSMSLETKECVSCSG</sequence>
<dbReference type="Pfam" id="PF00317">
    <property type="entry name" value="Ribonuc_red_lgN"/>
    <property type="match status" value="1"/>
</dbReference>
<gene>
    <name evidence="12" type="ORF">VAMP_2n486</name>
</gene>
<dbReference type="InterPro" id="IPR008926">
    <property type="entry name" value="RNR_R1-su_N"/>
</dbReference>
<evidence type="ECO:0000256" key="3">
    <source>
        <dbReference type="ARBA" id="ARBA00022533"/>
    </source>
</evidence>
<dbReference type="Pfam" id="PF03477">
    <property type="entry name" value="ATP-cone"/>
    <property type="match status" value="1"/>
</dbReference>
<evidence type="ECO:0000256" key="6">
    <source>
        <dbReference type="ARBA" id="ARBA00023002"/>
    </source>
</evidence>
<dbReference type="InterPro" id="IPR005144">
    <property type="entry name" value="ATP-cone_dom"/>
</dbReference>
<dbReference type="EMBL" id="JAEDAM010000001">
    <property type="protein sequence ID" value="MBS8121461.1"/>
    <property type="molecule type" value="Genomic_DNA"/>
</dbReference>
<protein>
    <recommendedName>
        <fullName evidence="2 10">Ribonucleoside-diphosphate reductase</fullName>
        <ecNumber evidence="2 10">1.17.4.1</ecNumber>
    </recommendedName>
</protein>
<evidence type="ECO:0000256" key="9">
    <source>
        <dbReference type="PROSITE-ProRule" id="PRU00492"/>
    </source>
</evidence>
<dbReference type="PRINTS" id="PR01183">
    <property type="entry name" value="RIBORDTASEM1"/>
</dbReference>
<dbReference type="InterPro" id="IPR013509">
    <property type="entry name" value="RNR_lsu_N"/>
</dbReference>
<name>A0ABS5QL66_9BACT</name>
<dbReference type="RefSeq" id="WP_213347998.1">
    <property type="nucleotide sequence ID" value="NZ_JAEDAM010000001.1"/>
</dbReference>
<keyword evidence="13" id="KW-1185">Reference proteome</keyword>
<evidence type="ECO:0000259" key="11">
    <source>
        <dbReference type="PROSITE" id="PS51161"/>
    </source>
</evidence>
<keyword evidence="7 10" id="KW-0215">Deoxyribonucleotide synthesis</keyword>
<comment type="similarity">
    <text evidence="1 10">Belongs to the ribonucleoside diphosphate reductase large chain family.</text>
</comment>
<dbReference type="SUPFAM" id="SSF51998">
    <property type="entry name" value="PFL-like glycyl radical enzymes"/>
    <property type="match status" value="1"/>
</dbReference>
<keyword evidence="6 10" id="KW-0560">Oxidoreductase</keyword>
<comment type="caution">
    <text evidence="12">The sequence shown here is derived from an EMBL/GenBank/DDBJ whole genome shotgun (WGS) entry which is preliminary data.</text>
</comment>
<dbReference type="PANTHER" id="PTHR11573">
    <property type="entry name" value="RIBONUCLEOSIDE-DIPHOSPHATE REDUCTASE LARGE CHAIN"/>
    <property type="match status" value="1"/>
</dbReference>
<evidence type="ECO:0000313" key="12">
    <source>
        <dbReference type="EMBL" id="MBS8121461.1"/>
    </source>
</evidence>
<dbReference type="Gene3D" id="3.20.70.20">
    <property type="match status" value="1"/>
</dbReference>
<accession>A0ABS5QL66</accession>
<dbReference type="PROSITE" id="PS51161">
    <property type="entry name" value="ATP_CONE"/>
    <property type="match status" value="2"/>
</dbReference>
<reference evidence="12 13" key="1">
    <citation type="journal article" date="2021" name="Nat. Commun.">
        <title>Reductive evolution and unique predatory mode in the CPR bacterium Vampirococcus lugosii.</title>
        <authorList>
            <person name="Moreira D."/>
            <person name="Zivanovic Y."/>
            <person name="Lopez-Archilla A.I."/>
            <person name="Iniesto M."/>
            <person name="Lopez-Garcia P."/>
        </authorList>
    </citation>
    <scope>NUCLEOTIDE SEQUENCE [LARGE SCALE GENOMIC DNA]</scope>
    <source>
        <strain evidence="12">Chiprana</strain>
    </source>
</reference>
<feature type="domain" description="ATP-cone" evidence="11">
    <location>
        <begin position="4"/>
        <end position="99"/>
    </location>
</feature>
<keyword evidence="3" id="KW-0021">Allosteric enzyme</keyword>
<evidence type="ECO:0000256" key="8">
    <source>
        <dbReference type="ARBA" id="ARBA00047754"/>
    </source>
</evidence>
<feature type="domain" description="ATP-cone" evidence="11">
    <location>
        <begin position="115"/>
        <end position="206"/>
    </location>
</feature>
<evidence type="ECO:0000313" key="13">
    <source>
        <dbReference type="Proteomes" id="UP000680365"/>
    </source>
</evidence>
<dbReference type="InterPro" id="IPR039718">
    <property type="entry name" value="Rrm1"/>
</dbReference>
<evidence type="ECO:0000256" key="1">
    <source>
        <dbReference type="ARBA" id="ARBA00010406"/>
    </source>
</evidence>
<keyword evidence="4 9" id="KW-0547">Nucleotide-binding</keyword>
<organism evidence="12 13">
    <name type="scientific">Candidatus Vampirococcus lugosii</name>
    <dbReference type="NCBI Taxonomy" id="2789015"/>
    <lineage>
        <taxon>Bacteria</taxon>
        <taxon>Candidatus Absconditibacteriota</taxon>
        <taxon>Vampirococcus</taxon>
    </lineage>
</organism>
<dbReference type="InterPro" id="IPR013346">
    <property type="entry name" value="NrdE_NrdA_C"/>
</dbReference>
<dbReference type="CDD" id="cd01679">
    <property type="entry name" value="RNR_I"/>
    <property type="match status" value="1"/>
</dbReference>
<dbReference type="Proteomes" id="UP000680365">
    <property type="component" value="Unassembled WGS sequence"/>
</dbReference>
<dbReference type="GO" id="GO:0004748">
    <property type="term" value="F:ribonucleoside-diphosphate reductase activity, thioredoxin disulfide as acceptor"/>
    <property type="evidence" value="ECO:0007669"/>
    <property type="project" value="UniProtKB-EC"/>
</dbReference>
<evidence type="ECO:0000256" key="7">
    <source>
        <dbReference type="ARBA" id="ARBA00023116"/>
    </source>
</evidence>
<dbReference type="SUPFAM" id="SSF48168">
    <property type="entry name" value="R1 subunit of ribonucleotide reductase, N-terminal domain"/>
    <property type="match status" value="1"/>
</dbReference>
<evidence type="ECO:0000256" key="10">
    <source>
        <dbReference type="RuleBase" id="RU003410"/>
    </source>
</evidence>
<dbReference type="InterPro" id="IPR000788">
    <property type="entry name" value="RNR_lg_C"/>
</dbReference>
<dbReference type="PANTHER" id="PTHR11573:SF6">
    <property type="entry name" value="RIBONUCLEOSIDE-DIPHOSPHATE REDUCTASE LARGE SUBUNIT"/>
    <property type="match status" value="1"/>
</dbReference>
<dbReference type="EC" id="1.17.4.1" evidence="2 10"/>
<evidence type="ECO:0000256" key="4">
    <source>
        <dbReference type="ARBA" id="ARBA00022741"/>
    </source>
</evidence>
<comment type="catalytic activity">
    <reaction evidence="8 10">
        <text>a 2'-deoxyribonucleoside 5'-diphosphate + [thioredoxin]-disulfide + H2O = a ribonucleoside 5'-diphosphate + [thioredoxin]-dithiol</text>
        <dbReference type="Rhea" id="RHEA:23252"/>
        <dbReference type="Rhea" id="RHEA-COMP:10698"/>
        <dbReference type="Rhea" id="RHEA-COMP:10700"/>
        <dbReference type="ChEBI" id="CHEBI:15377"/>
        <dbReference type="ChEBI" id="CHEBI:29950"/>
        <dbReference type="ChEBI" id="CHEBI:50058"/>
        <dbReference type="ChEBI" id="CHEBI:57930"/>
        <dbReference type="ChEBI" id="CHEBI:73316"/>
        <dbReference type="EC" id="1.17.4.1"/>
    </reaction>
</comment>
<evidence type="ECO:0000256" key="5">
    <source>
        <dbReference type="ARBA" id="ARBA00022840"/>
    </source>
</evidence>
<dbReference type="NCBIfam" id="TIGR02506">
    <property type="entry name" value="NrdE_NrdA"/>
    <property type="match status" value="1"/>
</dbReference>
<keyword evidence="5 9" id="KW-0067">ATP-binding</keyword>
<proteinExistence type="inferred from homology"/>
<evidence type="ECO:0000256" key="2">
    <source>
        <dbReference type="ARBA" id="ARBA00012274"/>
    </source>
</evidence>